<evidence type="ECO:0000256" key="6">
    <source>
        <dbReference type="RuleBase" id="RU003345"/>
    </source>
</evidence>
<evidence type="ECO:0000256" key="4">
    <source>
        <dbReference type="PIRSR" id="PIRSR036492-1"/>
    </source>
</evidence>
<dbReference type="GO" id="GO:0006081">
    <property type="term" value="P:aldehyde metabolic process"/>
    <property type="evidence" value="ECO:0007669"/>
    <property type="project" value="InterPro"/>
</dbReference>
<dbReference type="PANTHER" id="PTHR43570:SF16">
    <property type="entry name" value="ALDEHYDE DEHYDROGENASE TYPE III, ISOFORM Q"/>
    <property type="match status" value="1"/>
</dbReference>
<keyword evidence="2 3" id="KW-0560">Oxidoreductase</keyword>
<dbReference type="PIRSF" id="PIRSF036492">
    <property type="entry name" value="ALDH"/>
    <property type="match status" value="1"/>
</dbReference>
<proteinExistence type="inferred from homology"/>
<reference evidence="8 9" key="1">
    <citation type="journal article" date="2012" name="Science">
        <title>The Paleozoic origin of enzymatic lignin decomposition reconstructed from 31 fungal genomes.</title>
        <authorList>
            <person name="Floudas D."/>
            <person name="Binder M."/>
            <person name="Riley R."/>
            <person name="Barry K."/>
            <person name="Blanchette R.A."/>
            <person name="Henrissat B."/>
            <person name="Martinez A.T."/>
            <person name="Otillar R."/>
            <person name="Spatafora J.W."/>
            <person name="Yadav J.S."/>
            <person name="Aerts A."/>
            <person name="Benoit I."/>
            <person name="Boyd A."/>
            <person name="Carlson A."/>
            <person name="Copeland A."/>
            <person name="Coutinho P.M."/>
            <person name="de Vries R.P."/>
            <person name="Ferreira P."/>
            <person name="Findley K."/>
            <person name="Foster B."/>
            <person name="Gaskell J."/>
            <person name="Glotzer D."/>
            <person name="Gorecki P."/>
            <person name="Heitman J."/>
            <person name="Hesse C."/>
            <person name="Hori C."/>
            <person name="Igarashi K."/>
            <person name="Jurgens J.A."/>
            <person name="Kallen N."/>
            <person name="Kersten P."/>
            <person name="Kohler A."/>
            <person name="Kuees U."/>
            <person name="Kumar T.K.A."/>
            <person name="Kuo A."/>
            <person name="LaButti K."/>
            <person name="Larrondo L.F."/>
            <person name="Lindquist E."/>
            <person name="Ling A."/>
            <person name="Lombard V."/>
            <person name="Lucas S."/>
            <person name="Lundell T."/>
            <person name="Martin R."/>
            <person name="McLaughlin D.J."/>
            <person name="Morgenstern I."/>
            <person name="Morin E."/>
            <person name="Murat C."/>
            <person name="Nagy L.G."/>
            <person name="Nolan M."/>
            <person name="Ohm R.A."/>
            <person name="Patyshakuliyeva A."/>
            <person name="Rokas A."/>
            <person name="Ruiz-Duenas F.J."/>
            <person name="Sabat G."/>
            <person name="Salamov A."/>
            <person name="Samejima M."/>
            <person name="Schmutz J."/>
            <person name="Slot J.C."/>
            <person name="St John F."/>
            <person name="Stenlid J."/>
            <person name="Sun H."/>
            <person name="Sun S."/>
            <person name="Syed K."/>
            <person name="Tsang A."/>
            <person name="Wiebenga A."/>
            <person name="Young D."/>
            <person name="Pisabarro A."/>
            <person name="Eastwood D.C."/>
            <person name="Martin F."/>
            <person name="Cullen D."/>
            <person name="Grigoriev I.V."/>
            <person name="Hibbett D.S."/>
        </authorList>
    </citation>
    <scope>NUCLEOTIDE SEQUENCE</scope>
    <source>
        <strain evidence="9">FP-58527</strain>
    </source>
</reference>
<dbReference type="PANTHER" id="PTHR43570">
    <property type="entry name" value="ALDEHYDE DEHYDROGENASE"/>
    <property type="match status" value="1"/>
</dbReference>
<feature type="active site" evidence="4 5">
    <location>
        <position position="223"/>
    </location>
</feature>
<dbReference type="InterPro" id="IPR016162">
    <property type="entry name" value="Ald_DH_N"/>
</dbReference>
<dbReference type="GO" id="GO:0004029">
    <property type="term" value="F:aldehyde dehydrogenase (NAD+) activity"/>
    <property type="evidence" value="ECO:0007669"/>
    <property type="project" value="TreeGrafter"/>
</dbReference>
<comment type="similarity">
    <text evidence="1 3 6">Belongs to the aldehyde dehydrogenase family.</text>
</comment>
<evidence type="ECO:0000256" key="5">
    <source>
        <dbReference type="PROSITE-ProRule" id="PRU10007"/>
    </source>
</evidence>
<dbReference type="FunFam" id="3.40.605.10:FF:000004">
    <property type="entry name" value="Aldehyde dehydrogenase"/>
    <property type="match status" value="1"/>
</dbReference>
<evidence type="ECO:0000259" key="7">
    <source>
        <dbReference type="Pfam" id="PF00171"/>
    </source>
</evidence>
<dbReference type="InterPro" id="IPR016163">
    <property type="entry name" value="Ald_DH_C"/>
</dbReference>
<dbReference type="InterPro" id="IPR015590">
    <property type="entry name" value="Aldehyde_DH_dom"/>
</dbReference>
<evidence type="ECO:0000256" key="3">
    <source>
        <dbReference type="PIRNR" id="PIRNR036492"/>
    </source>
</evidence>
<dbReference type="STRING" id="743788.S8FG50"/>
<dbReference type="InterPro" id="IPR012394">
    <property type="entry name" value="Aldehyde_DH_NAD(P)"/>
</dbReference>
<dbReference type="OrthoDB" id="440325at2759"/>
<feature type="active site" evidence="4">
    <location>
        <position position="257"/>
    </location>
</feature>
<evidence type="ECO:0000256" key="2">
    <source>
        <dbReference type="ARBA" id="ARBA00023002"/>
    </source>
</evidence>
<dbReference type="AlphaFoldDB" id="S8FG50"/>
<name>S8FG50_FOMSC</name>
<evidence type="ECO:0000256" key="1">
    <source>
        <dbReference type="ARBA" id="ARBA00009986"/>
    </source>
</evidence>
<dbReference type="InterPro" id="IPR029510">
    <property type="entry name" value="Ald_DH_CS_GLU"/>
</dbReference>
<dbReference type="EMBL" id="KE504176">
    <property type="protein sequence ID" value="EPS97389.1"/>
    <property type="molecule type" value="Genomic_DNA"/>
</dbReference>
<dbReference type="InterPro" id="IPR016161">
    <property type="entry name" value="Ald_DH/histidinol_DH"/>
</dbReference>
<dbReference type="Proteomes" id="UP000015241">
    <property type="component" value="Unassembled WGS sequence"/>
</dbReference>
<organism evidence="8 9">
    <name type="scientific">Fomitopsis schrenkii</name>
    <name type="common">Brown rot fungus</name>
    <dbReference type="NCBI Taxonomy" id="2126942"/>
    <lineage>
        <taxon>Eukaryota</taxon>
        <taxon>Fungi</taxon>
        <taxon>Dikarya</taxon>
        <taxon>Basidiomycota</taxon>
        <taxon>Agaricomycotina</taxon>
        <taxon>Agaricomycetes</taxon>
        <taxon>Polyporales</taxon>
        <taxon>Fomitopsis</taxon>
    </lineage>
</organism>
<dbReference type="GO" id="GO:0005737">
    <property type="term" value="C:cytoplasm"/>
    <property type="evidence" value="ECO:0007669"/>
    <property type="project" value="TreeGrafter"/>
</dbReference>
<accession>S8FG50</accession>
<gene>
    <name evidence="8" type="ORF">FOMPIDRAFT_1031971</name>
</gene>
<protein>
    <recommendedName>
        <fullName evidence="3">Aldehyde dehydrogenase</fullName>
    </recommendedName>
</protein>
<sequence>MSSMSPTQLQYHTLEEIDQVHGRLCKTFSAGTTRPLDYRRKQLHQLGRLVQENLLALEAAINEDLGKPRLEAATELNGLISGVRYALDNLDEWARPEKVEVVEDFKRGWDATVYKVPQGVVLIIGPWNFPYILNFGPLVGAIAAGCAAVLKPSELAPASSRIMEALCAKYLDPAAYAVVNGGVPETTHLLDLKWDHILFTGSGRTGCIVAAAAARRATPVTLELGGKSPVVIADDADLDLAAKRVLHGKAQNSGQLCVSPDHVYVPRAKQDAFVSALLKHYDTFWPKGPLHEDACWGNIINPPHHGRLQKLLARTKGEVVRGGEYDGDRRMSPTIVKNVAPDDALMEDELFGPLLPLIPVDDVEETIRLINEQAVPLVIYLFTNSEDVKQQFLGRTNSGTLVINDTTSQLAVYELPFGGQRDSGHGRWHGKYAFNTFTHLRSFVHVPLAAEPFMEGRYLPYTEDKYKAMADVINVPLPNP</sequence>
<dbReference type="SUPFAM" id="SSF53720">
    <property type="entry name" value="ALDH-like"/>
    <property type="match status" value="1"/>
</dbReference>
<evidence type="ECO:0000313" key="8">
    <source>
        <dbReference type="EMBL" id="EPS97389.1"/>
    </source>
</evidence>
<feature type="domain" description="Aldehyde dehydrogenase" evidence="7">
    <location>
        <begin position="13"/>
        <end position="441"/>
    </location>
</feature>
<dbReference type="PROSITE" id="PS00687">
    <property type="entry name" value="ALDEHYDE_DEHYDR_GLU"/>
    <property type="match status" value="1"/>
</dbReference>
<dbReference type="Gene3D" id="3.40.309.10">
    <property type="entry name" value="Aldehyde Dehydrogenase, Chain A, domain 2"/>
    <property type="match status" value="1"/>
</dbReference>
<dbReference type="Pfam" id="PF00171">
    <property type="entry name" value="Aldedh"/>
    <property type="match status" value="1"/>
</dbReference>
<dbReference type="Gene3D" id="3.40.605.10">
    <property type="entry name" value="Aldehyde Dehydrogenase, Chain A, domain 1"/>
    <property type="match status" value="1"/>
</dbReference>
<dbReference type="HOGENOM" id="CLU_005391_3_1_1"/>
<keyword evidence="9" id="KW-1185">Reference proteome</keyword>
<evidence type="ECO:0000313" key="9">
    <source>
        <dbReference type="Proteomes" id="UP000015241"/>
    </source>
</evidence>
<dbReference type="InParanoid" id="S8FG50"/>
<dbReference type="eggNOG" id="KOG2456">
    <property type="taxonomic scope" value="Eukaryota"/>
</dbReference>